<dbReference type="Proteomes" id="UP000256514">
    <property type="component" value="Unassembled WGS sequence"/>
</dbReference>
<sequence length="248" mass="27935">MITRISALQKLLLKSDSKALRFNANLPVSLKVLQKLDMSTYLLQVGTKTLKTTSSKPLHIGQKYWAQMASTKDGNIVLNNLIERPKVLDFVSQSPLKFSPDTLQEALKDLHGEFPKEMAQFSAEQMAQAKDKSEFEYFGFVLMGLKHGVLNLCVFDRNSQDGLLQLTGSKHQITFCAIMPNLGIIKGIITLRDDALHLTLTTNFENTLRLLQSYAHKLEGFQSINFEKVAQLQPLFTQNTEYLLNITG</sequence>
<comment type="caution">
    <text evidence="1">The sequence shown here is derived from an EMBL/GenBank/DDBJ whole genome shotgun (WGS) entry which is preliminary data.</text>
</comment>
<organism evidence="1 2">
    <name type="scientific">Helicobacter equorum</name>
    <dbReference type="NCBI Taxonomy" id="361872"/>
    <lineage>
        <taxon>Bacteria</taxon>
        <taxon>Pseudomonadati</taxon>
        <taxon>Campylobacterota</taxon>
        <taxon>Epsilonproteobacteria</taxon>
        <taxon>Campylobacterales</taxon>
        <taxon>Helicobacteraceae</taxon>
        <taxon>Helicobacter</taxon>
    </lineage>
</organism>
<dbReference type="EMBL" id="NXLT01000001">
    <property type="protein sequence ID" value="RDU68461.1"/>
    <property type="molecule type" value="Genomic_DNA"/>
</dbReference>
<gene>
    <name evidence="1" type="ORF">CQA54_01250</name>
</gene>
<name>A0A3D8IV67_9HELI</name>
<dbReference type="AlphaFoldDB" id="A0A3D8IV67"/>
<accession>A0A3D8IV67</accession>
<evidence type="ECO:0000313" key="2">
    <source>
        <dbReference type="Proteomes" id="UP000256514"/>
    </source>
</evidence>
<dbReference type="OrthoDB" id="5329898at2"/>
<evidence type="ECO:0000313" key="1">
    <source>
        <dbReference type="EMBL" id="RDU68461.1"/>
    </source>
</evidence>
<reference evidence="1 2" key="1">
    <citation type="submission" date="2018-04" db="EMBL/GenBank/DDBJ databases">
        <title>Novel Campyloabacter and Helicobacter Species and Strains.</title>
        <authorList>
            <person name="Mannion A.J."/>
            <person name="Shen Z."/>
            <person name="Fox J.G."/>
        </authorList>
    </citation>
    <scope>NUCLEOTIDE SEQUENCE [LARGE SCALE GENOMIC DNA]</scope>
    <source>
        <strain evidence="1 2">MIT 12-6600</strain>
    </source>
</reference>
<dbReference type="RefSeq" id="WP_115570411.1">
    <property type="nucleotide sequence ID" value="NZ_NXLT01000001.1"/>
</dbReference>
<proteinExistence type="predicted"/>
<keyword evidence="2" id="KW-1185">Reference proteome</keyword>
<protein>
    <submittedName>
        <fullName evidence="1">Uncharacterized protein</fullName>
    </submittedName>
</protein>